<evidence type="ECO:0000256" key="8">
    <source>
        <dbReference type="SAM" id="Phobius"/>
    </source>
</evidence>
<evidence type="ECO:0000256" key="6">
    <source>
        <dbReference type="ARBA" id="ARBA00023004"/>
    </source>
</evidence>
<accession>A0AB34KGK1</accession>
<keyword evidence="6" id="KW-0408">Iron</keyword>
<keyword evidence="5 8" id="KW-1133">Transmembrane helix</keyword>
<dbReference type="Proteomes" id="UP000803884">
    <property type="component" value="Unassembled WGS sequence"/>
</dbReference>
<dbReference type="GO" id="GO:0009055">
    <property type="term" value="F:electron transfer activity"/>
    <property type="evidence" value="ECO:0007669"/>
    <property type="project" value="InterPro"/>
</dbReference>
<comment type="subcellular location">
    <subcellularLocation>
        <location evidence="1">Membrane</location>
    </subcellularLocation>
</comment>
<evidence type="ECO:0000256" key="5">
    <source>
        <dbReference type="ARBA" id="ARBA00022989"/>
    </source>
</evidence>
<feature type="transmembrane region" description="Helical" evidence="8">
    <location>
        <begin position="170"/>
        <end position="191"/>
    </location>
</feature>
<dbReference type="NCBIfam" id="TIGR02970">
    <property type="entry name" value="succ_dehyd_cytB"/>
    <property type="match status" value="1"/>
</dbReference>
<dbReference type="SUPFAM" id="SSF81343">
    <property type="entry name" value="Fumarate reductase respiratory complex transmembrane subunits"/>
    <property type="match status" value="1"/>
</dbReference>
<dbReference type="Pfam" id="PF01127">
    <property type="entry name" value="Sdh_cyt"/>
    <property type="match status" value="1"/>
</dbReference>
<organism evidence="9 10">
    <name type="scientific">Cladosporium halotolerans</name>
    <dbReference type="NCBI Taxonomy" id="1052096"/>
    <lineage>
        <taxon>Eukaryota</taxon>
        <taxon>Fungi</taxon>
        <taxon>Dikarya</taxon>
        <taxon>Ascomycota</taxon>
        <taxon>Pezizomycotina</taxon>
        <taxon>Dothideomycetes</taxon>
        <taxon>Dothideomycetidae</taxon>
        <taxon>Cladosporiales</taxon>
        <taxon>Cladosporiaceae</taxon>
        <taxon>Cladosporium</taxon>
    </lineage>
</organism>
<evidence type="ECO:0000256" key="7">
    <source>
        <dbReference type="ARBA" id="ARBA00023136"/>
    </source>
</evidence>
<protein>
    <recommendedName>
        <fullName evidence="11">Succinate dehydrogenase subunit C</fullName>
    </recommendedName>
</protein>
<dbReference type="PANTHER" id="PTHR10978">
    <property type="entry name" value="SUCCINATE DEHYDROGENASE CYTOCHROME B560 SUBUNIT"/>
    <property type="match status" value="1"/>
</dbReference>
<evidence type="ECO:0000256" key="2">
    <source>
        <dbReference type="ARBA" id="ARBA00022617"/>
    </source>
</evidence>
<dbReference type="Gene3D" id="1.20.1300.10">
    <property type="entry name" value="Fumarate reductase/succinate dehydrogenase, transmembrane subunit"/>
    <property type="match status" value="1"/>
</dbReference>
<dbReference type="GO" id="GO:0016020">
    <property type="term" value="C:membrane"/>
    <property type="evidence" value="ECO:0007669"/>
    <property type="project" value="UniProtKB-SubCell"/>
</dbReference>
<comment type="caution">
    <text evidence="9">The sequence shown here is derived from an EMBL/GenBank/DDBJ whole genome shotgun (WGS) entry which is preliminary data.</text>
</comment>
<feature type="transmembrane region" description="Helical" evidence="8">
    <location>
        <begin position="140"/>
        <end position="158"/>
    </location>
</feature>
<keyword evidence="3 8" id="KW-0812">Transmembrane</keyword>
<dbReference type="CDD" id="cd03499">
    <property type="entry name" value="SQR_TypeC_SdhC"/>
    <property type="match status" value="1"/>
</dbReference>
<evidence type="ECO:0000256" key="3">
    <source>
        <dbReference type="ARBA" id="ARBA00022692"/>
    </source>
</evidence>
<keyword evidence="10" id="KW-1185">Reference proteome</keyword>
<keyword evidence="7 8" id="KW-0472">Membrane</keyword>
<sequence length="204" mass="21762">MPFLPSRAAAPAHRLSTLCLKQATPSSLIAPRVAFQRTPPRPAALHTARSPRTNPNSAPSLLAAQRLRRPLTPHLSIYRPQMTSVLSVLERLTGLALSGTLYLFPMVYLTSPSLGFEVSATSVAAAVGGMSPWVKMPVKFVISWVFAFHGFNALRFLAWKSAWGITNRQVARSGWVIIGASIAGAAALTGLGSETVLSAEESGD</sequence>
<dbReference type="GO" id="GO:0006099">
    <property type="term" value="P:tricarboxylic acid cycle"/>
    <property type="evidence" value="ECO:0007669"/>
    <property type="project" value="InterPro"/>
</dbReference>
<dbReference type="GO" id="GO:0005739">
    <property type="term" value="C:mitochondrion"/>
    <property type="evidence" value="ECO:0007669"/>
    <property type="project" value="GOC"/>
</dbReference>
<dbReference type="GeneID" id="96010616"/>
<dbReference type="EMBL" id="JAAQHG020000069">
    <property type="protein sequence ID" value="KAL1582094.1"/>
    <property type="molecule type" value="Genomic_DNA"/>
</dbReference>
<dbReference type="GO" id="GO:0006121">
    <property type="term" value="P:mitochondrial electron transport, succinate to ubiquinone"/>
    <property type="evidence" value="ECO:0007669"/>
    <property type="project" value="TreeGrafter"/>
</dbReference>
<name>A0AB34KGK1_9PEZI</name>
<dbReference type="AlphaFoldDB" id="A0AB34KGK1"/>
<dbReference type="InterPro" id="IPR034804">
    <property type="entry name" value="SQR/QFR_C/D"/>
</dbReference>
<proteinExistence type="predicted"/>
<dbReference type="RefSeq" id="XP_069225201.1">
    <property type="nucleotide sequence ID" value="XM_069377778.1"/>
</dbReference>
<evidence type="ECO:0000313" key="10">
    <source>
        <dbReference type="Proteomes" id="UP000803884"/>
    </source>
</evidence>
<feature type="transmembrane region" description="Helical" evidence="8">
    <location>
        <begin position="88"/>
        <end position="109"/>
    </location>
</feature>
<evidence type="ECO:0000313" key="9">
    <source>
        <dbReference type="EMBL" id="KAL1582094.1"/>
    </source>
</evidence>
<evidence type="ECO:0000256" key="4">
    <source>
        <dbReference type="ARBA" id="ARBA00022723"/>
    </source>
</evidence>
<gene>
    <name evidence="9" type="ORF">WHR41_09174</name>
</gene>
<evidence type="ECO:0000256" key="1">
    <source>
        <dbReference type="ARBA" id="ARBA00004370"/>
    </source>
</evidence>
<dbReference type="InterPro" id="IPR000701">
    <property type="entry name" value="SuccDH_FuR_B_TM-su"/>
</dbReference>
<dbReference type="PANTHER" id="PTHR10978:SF5">
    <property type="entry name" value="SUCCINATE DEHYDROGENASE CYTOCHROME B560 SUBUNIT, MITOCHONDRIAL"/>
    <property type="match status" value="1"/>
</dbReference>
<dbReference type="GO" id="GO:0046872">
    <property type="term" value="F:metal ion binding"/>
    <property type="evidence" value="ECO:0007669"/>
    <property type="project" value="UniProtKB-KW"/>
</dbReference>
<reference evidence="9 10" key="1">
    <citation type="journal article" date="2020" name="Microbiol. Resour. Announc.">
        <title>Draft Genome Sequence of a Cladosporium Species Isolated from the Mesophotic Ascidian Didemnum maculosum.</title>
        <authorList>
            <person name="Gioti A."/>
            <person name="Siaperas R."/>
            <person name="Nikolaivits E."/>
            <person name="Le Goff G."/>
            <person name="Ouazzani J."/>
            <person name="Kotoulas G."/>
            <person name="Topakas E."/>
        </authorList>
    </citation>
    <scope>NUCLEOTIDE SEQUENCE [LARGE SCALE GENOMIC DNA]</scope>
    <source>
        <strain evidence="9 10">TM138-S3</strain>
    </source>
</reference>
<dbReference type="InterPro" id="IPR014314">
    <property type="entry name" value="Succ_DH_cytb556"/>
</dbReference>
<keyword evidence="2" id="KW-0349">Heme</keyword>
<keyword evidence="4" id="KW-0479">Metal-binding</keyword>
<evidence type="ECO:0008006" key="11">
    <source>
        <dbReference type="Google" id="ProtNLM"/>
    </source>
</evidence>